<keyword evidence="2" id="KW-1185">Reference proteome</keyword>
<gene>
    <name evidence="1" type="ORF">PAC_07062</name>
</gene>
<reference evidence="1 2" key="1">
    <citation type="submission" date="2016-03" db="EMBL/GenBank/DDBJ databases">
        <authorList>
            <person name="Ploux O."/>
        </authorList>
    </citation>
    <scope>NUCLEOTIDE SEQUENCE [LARGE SCALE GENOMIC DNA]</scope>
    <source>
        <strain evidence="1 2">UAMH 11012</strain>
    </source>
</reference>
<dbReference type="OrthoDB" id="3473305at2759"/>
<sequence>MRIRNRAIRVGETFYPFKRLPLEIQTWSTAGSGSAALPFYPLCFASKTQEPKTRFNLSIDTLYFDGCFEDLVGADPHIYSRPGKCLFSFLEYISPVEMDGFKNITIADSAGLYIDRYDLSGYEYWKKLGDFVGKCTGLKNILTVHEVSRALTFFAGNLRASRGGALQSHNLEESLLGTAYGWRDEGYVELSDDFPDELVHRFELTAEELGAFPLGHMSNHQDRDNDWVDKRTRPVWGCRRARTRLTVL</sequence>
<name>A0A1L7WWP2_9HELO</name>
<accession>A0A1L7WWP2</accession>
<organism evidence="1 2">
    <name type="scientific">Phialocephala subalpina</name>
    <dbReference type="NCBI Taxonomy" id="576137"/>
    <lineage>
        <taxon>Eukaryota</taxon>
        <taxon>Fungi</taxon>
        <taxon>Dikarya</taxon>
        <taxon>Ascomycota</taxon>
        <taxon>Pezizomycotina</taxon>
        <taxon>Leotiomycetes</taxon>
        <taxon>Helotiales</taxon>
        <taxon>Mollisiaceae</taxon>
        <taxon>Phialocephala</taxon>
        <taxon>Phialocephala fortinii species complex</taxon>
    </lineage>
</organism>
<evidence type="ECO:0000313" key="1">
    <source>
        <dbReference type="EMBL" id="CZR57173.1"/>
    </source>
</evidence>
<evidence type="ECO:0000313" key="2">
    <source>
        <dbReference type="Proteomes" id="UP000184330"/>
    </source>
</evidence>
<dbReference type="EMBL" id="FJOG01000009">
    <property type="protein sequence ID" value="CZR57173.1"/>
    <property type="molecule type" value="Genomic_DNA"/>
</dbReference>
<dbReference type="Proteomes" id="UP000184330">
    <property type="component" value="Unassembled WGS sequence"/>
</dbReference>
<proteinExistence type="predicted"/>
<dbReference type="AlphaFoldDB" id="A0A1L7WWP2"/>
<protein>
    <submittedName>
        <fullName evidence="1">Uncharacterized protein</fullName>
    </submittedName>
</protein>